<dbReference type="PROSITE" id="PS50249">
    <property type="entry name" value="MPN"/>
    <property type="match status" value="1"/>
</dbReference>
<evidence type="ECO:0000259" key="4">
    <source>
        <dbReference type="PROSITE" id="PS50249"/>
    </source>
</evidence>
<comment type="function">
    <text evidence="2">Component of the COP9 signalosome complex (CSN), a complex involved in various cellular and developmental processes.</text>
</comment>
<feature type="compositionally biased region" description="Polar residues" evidence="3">
    <location>
        <begin position="486"/>
        <end position="510"/>
    </location>
</feature>
<protein>
    <recommendedName>
        <fullName evidence="2">COP9 signalosome complex subunit 6</fullName>
    </recommendedName>
</protein>
<dbReference type="InParanoid" id="A0A1J7IMC9"/>
<dbReference type="EMBL" id="KV875098">
    <property type="protein sequence ID" value="OIW28403.1"/>
    <property type="molecule type" value="Genomic_DNA"/>
</dbReference>
<comment type="similarity">
    <text evidence="1 2">Belongs to the peptidase M67A family. CSN6 subfamily.</text>
</comment>
<feature type="region of interest" description="Disordered" evidence="3">
    <location>
        <begin position="486"/>
        <end position="519"/>
    </location>
</feature>
<reference evidence="5 6" key="1">
    <citation type="submission" date="2016-10" db="EMBL/GenBank/DDBJ databases">
        <title>Draft genome sequence of Coniochaeta ligniaria NRRL30616, a lignocellulolytic fungus for bioabatement of inhibitors in plant biomass hydrolysates.</title>
        <authorList>
            <consortium name="DOE Joint Genome Institute"/>
            <person name="Jimenez D.J."/>
            <person name="Hector R.E."/>
            <person name="Riley R."/>
            <person name="Sun H."/>
            <person name="Grigoriev I.V."/>
            <person name="Van Elsas J.D."/>
            <person name="Nichols N.N."/>
        </authorList>
    </citation>
    <scope>NUCLEOTIDE SEQUENCE [LARGE SCALE GENOMIC DNA]</scope>
    <source>
        <strain evidence="5 6">NRRL 30616</strain>
    </source>
</reference>
<evidence type="ECO:0000313" key="6">
    <source>
        <dbReference type="Proteomes" id="UP000182658"/>
    </source>
</evidence>
<dbReference type="InterPro" id="IPR033859">
    <property type="entry name" value="MPN_CSN6"/>
</dbReference>
<dbReference type="SMART" id="SM00232">
    <property type="entry name" value="JAB_MPN"/>
    <property type="match status" value="1"/>
</dbReference>
<gene>
    <name evidence="5" type="ORF">CONLIGDRAFT_644594</name>
</gene>
<dbReference type="GO" id="GO:0000338">
    <property type="term" value="P:protein deneddylation"/>
    <property type="evidence" value="ECO:0007669"/>
    <property type="project" value="InterPro"/>
</dbReference>
<dbReference type="Gene3D" id="3.40.140.10">
    <property type="entry name" value="Cytidine Deaminase, domain 2"/>
    <property type="match status" value="1"/>
</dbReference>
<feature type="compositionally biased region" description="Basic and acidic residues" evidence="3">
    <location>
        <begin position="323"/>
        <end position="337"/>
    </location>
</feature>
<dbReference type="GO" id="GO:0008180">
    <property type="term" value="C:COP9 signalosome"/>
    <property type="evidence" value="ECO:0007669"/>
    <property type="project" value="UniProtKB-UniRule"/>
</dbReference>
<dbReference type="InterPro" id="IPR000555">
    <property type="entry name" value="JAMM/MPN+_dom"/>
</dbReference>
<keyword evidence="2" id="KW-0736">Signalosome</keyword>
<name>A0A1J7IMC9_9PEZI</name>
<dbReference type="InterPro" id="IPR024969">
    <property type="entry name" value="EIF3F/CSN6-like_C"/>
</dbReference>
<dbReference type="InterPro" id="IPR037518">
    <property type="entry name" value="MPN"/>
</dbReference>
<dbReference type="Proteomes" id="UP000182658">
    <property type="component" value="Unassembled WGS sequence"/>
</dbReference>
<accession>A0A1J7IMC9</accession>
<dbReference type="GO" id="GO:0008237">
    <property type="term" value="F:metallopeptidase activity"/>
    <property type="evidence" value="ECO:0007669"/>
    <property type="project" value="InterPro"/>
</dbReference>
<keyword evidence="2" id="KW-0539">Nucleus</keyword>
<proteinExistence type="inferred from homology"/>
<dbReference type="OrthoDB" id="1378at2759"/>
<dbReference type="PANTHER" id="PTHR10540:SF8">
    <property type="entry name" value="COP9 SIGNALOSOME COMPLEX SUBUNIT 6"/>
    <property type="match status" value="1"/>
</dbReference>
<keyword evidence="6" id="KW-1185">Reference proteome</keyword>
<feature type="compositionally biased region" description="Low complexity" evidence="3">
    <location>
        <begin position="341"/>
        <end position="351"/>
    </location>
</feature>
<comment type="subcellular location">
    <subcellularLocation>
        <location evidence="2">Cytoplasm</location>
    </subcellularLocation>
    <subcellularLocation>
        <location evidence="2">Nucleus</location>
    </subcellularLocation>
</comment>
<dbReference type="GO" id="GO:0005737">
    <property type="term" value="C:cytoplasm"/>
    <property type="evidence" value="ECO:0007669"/>
    <property type="project" value="UniProtKB-SubCell"/>
</dbReference>
<keyword evidence="2" id="KW-0963">Cytoplasm</keyword>
<feature type="region of interest" description="Disordered" evidence="3">
    <location>
        <begin position="323"/>
        <end position="361"/>
    </location>
</feature>
<evidence type="ECO:0000313" key="5">
    <source>
        <dbReference type="EMBL" id="OIW28403.1"/>
    </source>
</evidence>
<dbReference type="PANTHER" id="PTHR10540">
    <property type="entry name" value="EUKARYOTIC TRANSLATION INITIATION FACTOR 3 SUBUNIT F-RELATED"/>
    <property type="match status" value="1"/>
</dbReference>
<evidence type="ECO:0000256" key="3">
    <source>
        <dbReference type="SAM" id="MobiDB-lite"/>
    </source>
</evidence>
<dbReference type="Pfam" id="PF01398">
    <property type="entry name" value="JAB"/>
    <property type="match status" value="1"/>
</dbReference>
<dbReference type="CDD" id="cd08063">
    <property type="entry name" value="MPN_CSN6"/>
    <property type="match status" value="1"/>
</dbReference>
<dbReference type="STRING" id="1408157.A0A1J7IMC9"/>
<evidence type="ECO:0000256" key="1">
    <source>
        <dbReference type="ARBA" id="ARBA00010893"/>
    </source>
</evidence>
<dbReference type="AlphaFoldDB" id="A0A1J7IMC9"/>
<organism evidence="5 6">
    <name type="scientific">Coniochaeta ligniaria NRRL 30616</name>
    <dbReference type="NCBI Taxonomy" id="1408157"/>
    <lineage>
        <taxon>Eukaryota</taxon>
        <taxon>Fungi</taxon>
        <taxon>Dikarya</taxon>
        <taxon>Ascomycota</taxon>
        <taxon>Pezizomycotina</taxon>
        <taxon>Sordariomycetes</taxon>
        <taxon>Sordariomycetidae</taxon>
        <taxon>Coniochaetales</taxon>
        <taxon>Coniochaetaceae</taxon>
        <taxon>Coniochaeta</taxon>
    </lineage>
</organism>
<evidence type="ECO:0000256" key="2">
    <source>
        <dbReference type="RuleBase" id="RU367006"/>
    </source>
</evidence>
<dbReference type="Pfam" id="PF13012">
    <property type="entry name" value="MitMem_reg"/>
    <property type="match status" value="1"/>
</dbReference>
<sequence>MPQRDLQFVWLELMEAEMSRTRPRFPEWGEASQPCDSSFTTTSLVTSTDNSSVHFAEDSDTDGSVDSLVEIFAAELGSFREENTSPPGTPRPDSPTLGIQATPLTMAPQPVNELLSTQKSSDGLQIVLHPLPLLEISDHITRSYQRGYKGAIVGALLGQQNGRQITIEYSFTIGAIKGEDGRYRTDPESFIARLDQMRDVHKAPPLDIVGWYTLVPKTGPSADHLPIHNEILERYNESAILLGFHIQDVLDPVPGNPLPITIYESNYEAEDTGKDAEGEDQQMKDPEAATKMVLRFRELPYSTETGEAEMIAMQFIREGVAHATREGGSKKSTADKKGKGKQPAASQQEEQAPQDEDANLSKDELEQISALQTKSNAIKMMRDRIGLLIAYLEKLDPEFIKSSQFPPAGTAAPSGSHLPPSAKILRQIQALVTNIELVTPAQQDELEKEMLQETNDVKLISMIKDMFSTVSDIRDVGKKFAVVESNKAQKGRQQSSQPFADLGSGQQASLGNVGDIHLH</sequence>
<feature type="domain" description="MPN" evidence="4">
    <location>
        <begin position="126"/>
        <end position="269"/>
    </location>
</feature>